<organism evidence="3 4">
    <name type="scientific">Funneliformis mosseae</name>
    <name type="common">Endomycorrhizal fungus</name>
    <name type="synonym">Glomus mosseae</name>
    <dbReference type="NCBI Taxonomy" id="27381"/>
    <lineage>
        <taxon>Eukaryota</taxon>
        <taxon>Fungi</taxon>
        <taxon>Fungi incertae sedis</taxon>
        <taxon>Mucoromycota</taxon>
        <taxon>Glomeromycotina</taxon>
        <taxon>Glomeromycetes</taxon>
        <taxon>Glomerales</taxon>
        <taxon>Glomeraceae</taxon>
        <taxon>Funneliformis</taxon>
    </lineage>
</organism>
<feature type="region of interest" description="Disordered" evidence="1">
    <location>
        <begin position="58"/>
        <end position="80"/>
    </location>
</feature>
<name>A0A9N9BQ86_FUNMO</name>
<dbReference type="EMBL" id="CAJVPP010001773">
    <property type="protein sequence ID" value="CAG8572316.1"/>
    <property type="molecule type" value="Genomic_DNA"/>
</dbReference>
<evidence type="ECO:0000313" key="3">
    <source>
        <dbReference type="EMBL" id="CAG8572316.1"/>
    </source>
</evidence>
<keyword evidence="2" id="KW-0812">Transmembrane</keyword>
<dbReference type="Proteomes" id="UP000789375">
    <property type="component" value="Unassembled WGS sequence"/>
</dbReference>
<protein>
    <submittedName>
        <fullName evidence="3">9824_t:CDS:1</fullName>
    </submittedName>
</protein>
<dbReference type="AlphaFoldDB" id="A0A9N9BQ86"/>
<reference evidence="3" key="1">
    <citation type="submission" date="2021-06" db="EMBL/GenBank/DDBJ databases">
        <authorList>
            <person name="Kallberg Y."/>
            <person name="Tangrot J."/>
            <person name="Rosling A."/>
        </authorList>
    </citation>
    <scope>NUCLEOTIDE SEQUENCE</scope>
    <source>
        <strain evidence="3">87-6 pot B 2015</strain>
    </source>
</reference>
<evidence type="ECO:0000256" key="2">
    <source>
        <dbReference type="SAM" id="Phobius"/>
    </source>
</evidence>
<gene>
    <name evidence="3" type="ORF">FMOSSE_LOCUS7519</name>
</gene>
<sequence length="80" mass="9112">MASYIFRPFEFVRRMAVEKPSYTWAIGIGLIGPIGVVVIPPIRRKYFGYVPPERIPTTYPIPKRPRNSPSGFEDPDDISS</sequence>
<evidence type="ECO:0000256" key="1">
    <source>
        <dbReference type="SAM" id="MobiDB-lite"/>
    </source>
</evidence>
<proteinExistence type="predicted"/>
<keyword evidence="2" id="KW-1133">Transmembrane helix</keyword>
<dbReference type="InterPro" id="IPR039961">
    <property type="entry name" value="Nuo9.5"/>
</dbReference>
<dbReference type="CDD" id="cd22903">
    <property type="entry name" value="NI9M"/>
    <property type="match status" value="1"/>
</dbReference>
<dbReference type="PANTHER" id="PTHR38488:SF1">
    <property type="entry name" value="OXIDOREDUCTASE 9.5 KDA SUBUNIT, PUTATIVE (AFU_ORTHOLOGUE AFUA_5G08980)-RELATED"/>
    <property type="match status" value="1"/>
</dbReference>
<feature type="transmembrane region" description="Helical" evidence="2">
    <location>
        <begin position="21"/>
        <end position="42"/>
    </location>
</feature>
<keyword evidence="2" id="KW-0472">Membrane</keyword>
<comment type="caution">
    <text evidence="3">The sequence shown here is derived from an EMBL/GenBank/DDBJ whole genome shotgun (WGS) entry which is preliminary data.</text>
</comment>
<evidence type="ECO:0000313" key="4">
    <source>
        <dbReference type="Proteomes" id="UP000789375"/>
    </source>
</evidence>
<keyword evidence="4" id="KW-1185">Reference proteome</keyword>
<accession>A0A9N9BQ86</accession>
<dbReference type="PANTHER" id="PTHR38488">
    <property type="entry name" value="OXIDOREDUCTASE 9.5 KDA SUBUNIT, PUTATIVE (AFU_ORTHOLOGUE AFUA_5G08980)-RELATED"/>
    <property type="match status" value="1"/>
</dbReference>